<feature type="transmembrane region" description="Helical" evidence="1">
    <location>
        <begin position="33"/>
        <end position="50"/>
    </location>
</feature>
<dbReference type="OrthoDB" id="8601734at2"/>
<reference evidence="2 3" key="1">
    <citation type="submission" date="2018-03" db="EMBL/GenBank/DDBJ databases">
        <title>Complete genome sequence and methylome analysis of Pseudomonas mendocina NEB 698.</title>
        <authorList>
            <person name="Morgan R.D."/>
        </authorList>
    </citation>
    <scope>NUCLEOTIDE SEQUENCE [LARGE SCALE GENOMIC DNA]</scope>
    <source>
        <strain evidence="2 3">NEB698</strain>
    </source>
</reference>
<dbReference type="AlphaFoldDB" id="A0A2R3QS95"/>
<keyword evidence="1" id="KW-1133">Transmembrane helix</keyword>
<evidence type="ECO:0000313" key="3">
    <source>
        <dbReference type="Proteomes" id="UP000238327"/>
    </source>
</evidence>
<evidence type="ECO:0000313" key="2">
    <source>
        <dbReference type="EMBL" id="AVO54656.1"/>
    </source>
</evidence>
<organism evidence="2 3">
    <name type="scientific">Ectopseudomonas mendocina</name>
    <name type="common">Pseudomonas mendocina</name>
    <dbReference type="NCBI Taxonomy" id="300"/>
    <lineage>
        <taxon>Bacteria</taxon>
        <taxon>Pseudomonadati</taxon>
        <taxon>Pseudomonadota</taxon>
        <taxon>Gammaproteobacteria</taxon>
        <taxon>Pseudomonadales</taxon>
        <taxon>Pseudomonadaceae</taxon>
        <taxon>Ectopseudomonas</taxon>
    </lineage>
</organism>
<gene>
    <name evidence="2" type="ORF">C7A17_18445</name>
</gene>
<keyword evidence="1" id="KW-0472">Membrane</keyword>
<sequence length="164" mass="18816">MIWHLVALVFAGLGAASIGFLLRSLSGKKLPGWIVPAFAGLGMLGYQIYYEYSWAEHKQSQLPAGSAVVEYEREQQILRPWTYLMPMTVGFSVVDTANIQSAEQDGQRIKQFILYRFEKEYVDRLTHQTYLLNCDSAEMVSVSENNPRLRQLERSDELYRVVCL</sequence>
<keyword evidence="1" id="KW-0812">Transmembrane</keyword>
<protein>
    <submittedName>
        <fullName evidence="2">Uncharacterized protein</fullName>
    </submittedName>
</protein>
<proteinExistence type="predicted"/>
<accession>A0A2R3QS95</accession>
<dbReference type="EMBL" id="CP027657">
    <property type="protein sequence ID" value="AVO54656.1"/>
    <property type="molecule type" value="Genomic_DNA"/>
</dbReference>
<name>A0A2R3QS95_ECTME</name>
<dbReference type="Proteomes" id="UP000238327">
    <property type="component" value="Chromosome"/>
</dbReference>
<dbReference type="RefSeq" id="WP_106739384.1">
    <property type="nucleotide sequence ID" value="NZ_CP027657.1"/>
</dbReference>
<evidence type="ECO:0000256" key="1">
    <source>
        <dbReference type="SAM" id="Phobius"/>
    </source>
</evidence>